<dbReference type="KEGG" id="bhc:JFL75_09400"/>
<evidence type="ECO:0000313" key="2">
    <source>
        <dbReference type="EMBL" id="QQO11113.1"/>
    </source>
</evidence>
<evidence type="ECO:0000313" key="3">
    <source>
        <dbReference type="Proteomes" id="UP000595917"/>
    </source>
</evidence>
<dbReference type="InterPro" id="IPR003607">
    <property type="entry name" value="HD/PDEase_dom"/>
</dbReference>
<dbReference type="InterPro" id="IPR006674">
    <property type="entry name" value="HD_domain"/>
</dbReference>
<feature type="domain" description="HD/PDEase" evidence="1">
    <location>
        <begin position="59"/>
        <end position="195"/>
    </location>
</feature>
<name>A0A7T7XRL2_9SPIR</name>
<dbReference type="Pfam" id="PF19276">
    <property type="entry name" value="HD_assoc_2"/>
    <property type="match status" value="1"/>
</dbReference>
<sequence>MQKDIRQVLNEGYSEAIRDVLWGHIYLTPEMQALTKSKAFMRLTRIMQLGPALYTYPGATHTRAAHSVGVYHLSRRLIQDLCAKGADAWVSAPGICSFLCAALLHDLGHFPYTHSLKELPLKSHEELTGELILAEPVKSLVARTGADPYFTAAIVDTKLPCSGETELLFYRKLLSGVLDPDKLDYLNRDARYCGVPYGAQDVDFTYSRLYPHKERGVDIDTRGITSIESILFAKYLMYRSVYWHRSVRAATAMVKKALQGGLAGGVLKKEELYGLDDQGLFEVFSGRSHPLFYLAEAVRDGQLYGTAMEVPYDEKKYPKLAGGTDFSSQEQDLADAVSKITGKKPKPGEILIDLPESISFETGLYVNDGNCTFSESSSAFTTETVEAFVKSLRIIRIFIHPRYDFSDMPVSLAEEILQR</sequence>
<organism evidence="2 3">
    <name type="scientific">Breznakiella homolactica</name>
    <dbReference type="NCBI Taxonomy" id="2798577"/>
    <lineage>
        <taxon>Bacteria</taxon>
        <taxon>Pseudomonadati</taxon>
        <taxon>Spirochaetota</taxon>
        <taxon>Spirochaetia</taxon>
        <taxon>Spirochaetales</taxon>
        <taxon>Breznakiellaceae</taxon>
        <taxon>Breznakiella</taxon>
    </lineage>
</organism>
<protein>
    <submittedName>
        <fullName evidence="2">HD domain-containing protein</fullName>
    </submittedName>
</protein>
<dbReference type="PANTHER" id="PTHR11373">
    <property type="entry name" value="DEOXYNUCLEOSIDE TRIPHOSPHATE TRIPHOSPHOHYDROLASE"/>
    <property type="match status" value="1"/>
</dbReference>
<evidence type="ECO:0000259" key="1">
    <source>
        <dbReference type="SMART" id="SM00471"/>
    </source>
</evidence>
<keyword evidence="3" id="KW-1185">Reference proteome</keyword>
<dbReference type="Gene3D" id="1.10.3210.10">
    <property type="entry name" value="Hypothetical protein af1432"/>
    <property type="match status" value="1"/>
</dbReference>
<gene>
    <name evidence="2" type="ORF">JFL75_09400</name>
</gene>
<accession>A0A7T7XRL2</accession>
<dbReference type="Proteomes" id="UP000595917">
    <property type="component" value="Chromosome"/>
</dbReference>
<reference evidence="2" key="1">
    <citation type="submission" date="2021-01" db="EMBL/GenBank/DDBJ databases">
        <title>Description of Breznakiella homolactica.</title>
        <authorList>
            <person name="Song Y."/>
            <person name="Brune A."/>
        </authorList>
    </citation>
    <scope>NUCLEOTIDE SEQUENCE</scope>
    <source>
        <strain evidence="2">RmG30</strain>
    </source>
</reference>
<dbReference type="InterPro" id="IPR045509">
    <property type="entry name" value="HD_assoc_2"/>
</dbReference>
<dbReference type="GO" id="GO:0006203">
    <property type="term" value="P:dGTP catabolic process"/>
    <property type="evidence" value="ECO:0007669"/>
    <property type="project" value="TreeGrafter"/>
</dbReference>
<dbReference type="Pfam" id="PF01966">
    <property type="entry name" value="HD"/>
    <property type="match status" value="1"/>
</dbReference>
<dbReference type="InterPro" id="IPR050135">
    <property type="entry name" value="dGTPase-like"/>
</dbReference>
<dbReference type="AlphaFoldDB" id="A0A7T7XRL2"/>
<proteinExistence type="predicted"/>
<dbReference type="GO" id="GO:0008832">
    <property type="term" value="F:dGTPase activity"/>
    <property type="evidence" value="ECO:0007669"/>
    <property type="project" value="TreeGrafter"/>
</dbReference>
<dbReference type="PANTHER" id="PTHR11373:SF4">
    <property type="entry name" value="DEOXYNUCLEOSIDE TRIPHOSPHATE TRIPHOSPHOHYDROLASE SAMHD1"/>
    <property type="match status" value="1"/>
</dbReference>
<dbReference type="SMART" id="SM00471">
    <property type="entry name" value="HDc"/>
    <property type="match status" value="1"/>
</dbReference>
<dbReference type="CDD" id="cd00077">
    <property type="entry name" value="HDc"/>
    <property type="match status" value="1"/>
</dbReference>
<dbReference type="SUPFAM" id="SSF109604">
    <property type="entry name" value="HD-domain/PDEase-like"/>
    <property type="match status" value="1"/>
</dbReference>
<dbReference type="EMBL" id="CP067089">
    <property type="protein sequence ID" value="QQO11113.1"/>
    <property type="molecule type" value="Genomic_DNA"/>
</dbReference>
<dbReference type="RefSeq" id="WP_215628422.1">
    <property type="nucleotide sequence ID" value="NZ_CP067089.2"/>
</dbReference>